<reference evidence="1" key="1">
    <citation type="submission" date="2016-03" db="EMBL/GenBank/DDBJ databases">
        <title>Mechanisms controlling the formation of the plant cell surface in tip-growing cells are functionally conserved among land plants.</title>
        <authorList>
            <person name="Honkanen S."/>
            <person name="Jones V.A."/>
            <person name="Morieri G."/>
            <person name="Champion C."/>
            <person name="Hetherington A.J."/>
            <person name="Kelly S."/>
            <person name="Saint-Marcoux D."/>
            <person name="Proust H."/>
            <person name="Prescott H."/>
            <person name="Dolan L."/>
        </authorList>
    </citation>
    <scope>NUCLEOTIDE SEQUENCE [LARGE SCALE GENOMIC DNA]</scope>
    <source>
        <tissue evidence="1">Whole gametophyte</tissue>
    </source>
</reference>
<protein>
    <submittedName>
        <fullName evidence="1">Uncharacterized protein</fullName>
    </submittedName>
</protein>
<organism evidence="1 2">
    <name type="scientific">Marchantia polymorpha subsp. ruderalis</name>
    <dbReference type="NCBI Taxonomy" id="1480154"/>
    <lineage>
        <taxon>Eukaryota</taxon>
        <taxon>Viridiplantae</taxon>
        <taxon>Streptophyta</taxon>
        <taxon>Embryophyta</taxon>
        <taxon>Marchantiophyta</taxon>
        <taxon>Marchantiopsida</taxon>
        <taxon>Marchantiidae</taxon>
        <taxon>Marchantiales</taxon>
        <taxon>Marchantiaceae</taxon>
        <taxon>Marchantia</taxon>
    </lineage>
</organism>
<gene>
    <name evidence="1" type="ORF">AXG93_1154s1850</name>
</gene>
<evidence type="ECO:0000313" key="1">
    <source>
        <dbReference type="EMBL" id="OAE35729.1"/>
    </source>
</evidence>
<evidence type="ECO:0000313" key="2">
    <source>
        <dbReference type="Proteomes" id="UP000077202"/>
    </source>
</evidence>
<accession>A0A176WRJ0</accession>
<name>A0A176WRJ0_MARPO</name>
<proteinExistence type="predicted"/>
<comment type="caution">
    <text evidence="1">The sequence shown here is derived from an EMBL/GenBank/DDBJ whole genome shotgun (WGS) entry which is preliminary data.</text>
</comment>
<dbReference type="AlphaFoldDB" id="A0A176WRJ0"/>
<keyword evidence="2" id="KW-1185">Reference proteome</keyword>
<sequence length="172" mass="19002">MCRSHEKLSVECEAHPKHPSYAYVHSLLPSESTPKWLASASTSTEGIFFDRACSSYNAKLEEFWHDSVAAGAPDAYAGRTVPRRHSFMPSLYSKHRHRIAFARGASGTHCFDEIHFAHFSGSDAVQAHSCLLLLLLNRCELTMSVWLARVDTPSSEASSVCLAASFSLPLFV</sequence>
<dbReference type="EMBL" id="LVLJ01000095">
    <property type="protein sequence ID" value="OAE35729.1"/>
    <property type="molecule type" value="Genomic_DNA"/>
</dbReference>
<dbReference type="Proteomes" id="UP000077202">
    <property type="component" value="Unassembled WGS sequence"/>
</dbReference>